<dbReference type="InterPro" id="IPR029052">
    <property type="entry name" value="Metallo-depent_PP-like"/>
</dbReference>
<dbReference type="Gene3D" id="3.60.21.10">
    <property type="match status" value="1"/>
</dbReference>
<name>A0A4Y7T5M6_COPMI</name>
<comment type="caution">
    <text evidence="1">The sequence shown here is derived from an EMBL/GenBank/DDBJ whole genome shotgun (WGS) entry which is preliminary data.</text>
</comment>
<keyword evidence="2" id="KW-1185">Reference proteome</keyword>
<evidence type="ECO:0000313" key="1">
    <source>
        <dbReference type="EMBL" id="TEB28902.1"/>
    </source>
</evidence>
<feature type="non-terminal residue" evidence="1">
    <location>
        <position position="1"/>
    </location>
</feature>
<protein>
    <submittedName>
        <fullName evidence="1">Uncharacterized protein</fullName>
    </submittedName>
</protein>
<dbReference type="STRING" id="71717.A0A4Y7T5M6"/>
<dbReference type="Proteomes" id="UP000298030">
    <property type="component" value="Unassembled WGS sequence"/>
</dbReference>
<dbReference type="AlphaFoldDB" id="A0A4Y7T5M6"/>
<sequence>QDVDDGHGSFAKGYLVTPFPAPNHCGQFDNAGATMSVDDTLLRSFQVCDRSDEPTRSLTYL</sequence>
<reference evidence="1 2" key="1">
    <citation type="journal article" date="2019" name="Nat. Ecol. Evol.">
        <title>Megaphylogeny resolves global patterns of mushroom evolution.</title>
        <authorList>
            <person name="Varga T."/>
            <person name="Krizsan K."/>
            <person name="Foldi C."/>
            <person name="Dima B."/>
            <person name="Sanchez-Garcia M."/>
            <person name="Sanchez-Ramirez S."/>
            <person name="Szollosi G.J."/>
            <person name="Szarkandi J.G."/>
            <person name="Papp V."/>
            <person name="Albert L."/>
            <person name="Andreopoulos W."/>
            <person name="Angelini C."/>
            <person name="Antonin V."/>
            <person name="Barry K.W."/>
            <person name="Bougher N.L."/>
            <person name="Buchanan P."/>
            <person name="Buyck B."/>
            <person name="Bense V."/>
            <person name="Catcheside P."/>
            <person name="Chovatia M."/>
            <person name="Cooper J."/>
            <person name="Damon W."/>
            <person name="Desjardin D."/>
            <person name="Finy P."/>
            <person name="Geml J."/>
            <person name="Haridas S."/>
            <person name="Hughes K."/>
            <person name="Justo A."/>
            <person name="Karasinski D."/>
            <person name="Kautmanova I."/>
            <person name="Kiss B."/>
            <person name="Kocsube S."/>
            <person name="Kotiranta H."/>
            <person name="LaButti K.M."/>
            <person name="Lechner B.E."/>
            <person name="Liimatainen K."/>
            <person name="Lipzen A."/>
            <person name="Lukacs Z."/>
            <person name="Mihaltcheva S."/>
            <person name="Morgado L.N."/>
            <person name="Niskanen T."/>
            <person name="Noordeloos M.E."/>
            <person name="Ohm R.A."/>
            <person name="Ortiz-Santana B."/>
            <person name="Ovrebo C."/>
            <person name="Racz N."/>
            <person name="Riley R."/>
            <person name="Savchenko A."/>
            <person name="Shiryaev A."/>
            <person name="Soop K."/>
            <person name="Spirin V."/>
            <person name="Szebenyi C."/>
            <person name="Tomsovsky M."/>
            <person name="Tulloss R.E."/>
            <person name="Uehling J."/>
            <person name="Grigoriev I.V."/>
            <person name="Vagvolgyi C."/>
            <person name="Papp T."/>
            <person name="Martin F.M."/>
            <person name="Miettinen O."/>
            <person name="Hibbett D.S."/>
            <person name="Nagy L.G."/>
        </authorList>
    </citation>
    <scope>NUCLEOTIDE SEQUENCE [LARGE SCALE GENOMIC DNA]</scope>
    <source>
        <strain evidence="1 2">FP101781</strain>
    </source>
</reference>
<accession>A0A4Y7T5M6</accession>
<dbReference type="EMBL" id="QPFP01000030">
    <property type="protein sequence ID" value="TEB28902.1"/>
    <property type="molecule type" value="Genomic_DNA"/>
</dbReference>
<gene>
    <name evidence="1" type="ORF">FA13DRAFT_1632808</name>
</gene>
<evidence type="ECO:0000313" key="2">
    <source>
        <dbReference type="Proteomes" id="UP000298030"/>
    </source>
</evidence>
<dbReference type="SUPFAM" id="SSF56300">
    <property type="entry name" value="Metallo-dependent phosphatases"/>
    <property type="match status" value="1"/>
</dbReference>
<organism evidence="1 2">
    <name type="scientific">Coprinellus micaceus</name>
    <name type="common">Glistening ink-cap mushroom</name>
    <name type="synonym">Coprinus micaceus</name>
    <dbReference type="NCBI Taxonomy" id="71717"/>
    <lineage>
        <taxon>Eukaryota</taxon>
        <taxon>Fungi</taxon>
        <taxon>Dikarya</taxon>
        <taxon>Basidiomycota</taxon>
        <taxon>Agaricomycotina</taxon>
        <taxon>Agaricomycetes</taxon>
        <taxon>Agaricomycetidae</taxon>
        <taxon>Agaricales</taxon>
        <taxon>Agaricineae</taxon>
        <taxon>Psathyrellaceae</taxon>
        <taxon>Coprinellus</taxon>
    </lineage>
</organism>
<dbReference type="OrthoDB" id="1930084at2759"/>
<proteinExistence type="predicted"/>